<comment type="similarity">
    <text evidence="7">Belongs to the MsrQ family.</text>
</comment>
<dbReference type="HAMAP" id="MF_01207">
    <property type="entry name" value="MsrQ"/>
    <property type="match status" value="1"/>
</dbReference>
<organism evidence="9 10">
    <name type="scientific">Litoreibacter ascidiaceicola</name>
    <dbReference type="NCBI Taxonomy" id="1486859"/>
    <lineage>
        <taxon>Bacteria</taxon>
        <taxon>Pseudomonadati</taxon>
        <taxon>Pseudomonadota</taxon>
        <taxon>Alphaproteobacteria</taxon>
        <taxon>Rhodobacterales</taxon>
        <taxon>Roseobacteraceae</taxon>
        <taxon>Litoreibacter</taxon>
    </lineage>
</organism>
<dbReference type="EMBL" id="FQUV01000008">
    <property type="protein sequence ID" value="SHF63669.1"/>
    <property type="molecule type" value="Genomic_DNA"/>
</dbReference>
<keyword evidence="5 7" id="KW-0408">Iron</keyword>
<feature type="transmembrane region" description="Helical" evidence="7">
    <location>
        <begin position="21"/>
        <end position="44"/>
    </location>
</feature>
<evidence type="ECO:0000313" key="10">
    <source>
        <dbReference type="Proteomes" id="UP000184144"/>
    </source>
</evidence>
<comment type="cofactor">
    <cofactor evidence="7">
        <name>heme b</name>
        <dbReference type="ChEBI" id="CHEBI:60344"/>
    </cofactor>
    <text evidence="7">Binds 1 heme b (iron(II)-protoporphyrin IX) group per subunit.</text>
</comment>
<dbReference type="AlphaFoldDB" id="A0A1M5D9E4"/>
<feature type="transmembrane region" description="Helical" evidence="7">
    <location>
        <begin position="95"/>
        <end position="113"/>
    </location>
</feature>
<dbReference type="GO" id="GO:0005886">
    <property type="term" value="C:plasma membrane"/>
    <property type="evidence" value="ECO:0007669"/>
    <property type="project" value="UniProtKB-SubCell"/>
</dbReference>
<dbReference type="OrthoDB" id="9788328at2"/>
<keyword evidence="7" id="KW-0349">Heme</keyword>
<dbReference type="PANTHER" id="PTHR36964">
    <property type="entry name" value="PROTEIN-METHIONINE-SULFOXIDE REDUCTASE HEME-BINDING SUBUNIT MSRQ"/>
    <property type="match status" value="1"/>
</dbReference>
<feature type="transmembrane region" description="Helical" evidence="7">
    <location>
        <begin position="64"/>
        <end position="83"/>
    </location>
</feature>
<keyword evidence="7" id="KW-0285">Flavoprotein</keyword>
<gene>
    <name evidence="7" type="primary">msrQ</name>
    <name evidence="9" type="ORF">SAMN05444273_108154</name>
</gene>
<dbReference type="PANTHER" id="PTHR36964:SF1">
    <property type="entry name" value="PROTEIN-METHIONINE-SULFOXIDE REDUCTASE HEME-BINDING SUBUNIT MSRQ"/>
    <property type="match status" value="1"/>
</dbReference>
<dbReference type="GO" id="GO:0046872">
    <property type="term" value="F:metal ion binding"/>
    <property type="evidence" value="ECO:0007669"/>
    <property type="project" value="UniProtKB-KW"/>
</dbReference>
<dbReference type="Proteomes" id="UP000184144">
    <property type="component" value="Unassembled WGS sequence"/>
</dbReference>
<keyword evidence="7" id="KW-0479">Metal-binding</keyword>
<dbReference type="InterPro" id="IPR022837">
    <property type="entry name" value="MsrQ-like"/>
</dbReference>
<keyword evidence="7" id="KW-0249">Electron transport</keyword>
<dbReference type="GO" id="GO:0009055">
    <property type="term" value="F:electron transfer activity"/>
    <property type="evidence" value="ECO:0007669"/>
    <property type="project" value="UniProtKB-UniRule"/>
</dbReference>
<name>A0A1M5D9E4_9RHOB</name>
<evidence type="ECO:0000256" key="2">
    <source>
        <dbReference type="ARBA" id="ARBA00022448"/>
    </source>
</evidence>
<comment type="function">
    <text evidence="7">Part of the MsrPQ system that repairs oxidized periplasmic proteins containing methionine sulfoxide residues (Met-O), using respiratory chain electrons. Thus protects these proteins from oxidative-stress damage caused by reactive species of oxygen and chlorine generated by the host defense mechanisms. MsrPQ is essential for the maintenance of envelope integrity under bleach stress, rescuing a wide series of structurally unrelated periplasmic proteins from methionine oxidation. MsrQ provides electrons for reduction to the reductase catalytic subunit MsrP, using the quinone pool of the respiratory chain.</text>
</comment>
<keyword evidence="3 7" id="KW-0812">Transmembrane</keyword>
<feature type="domain" description="Ferric oxidoreductase" evidence="8">
    <location>
        <begin position="68"/>
        <end position="178"/>
    </location>
</feature>
<dbReference type="GO" id="GO:0020037">
    <property type="term" value="F:heme binding"/>
    <property type="evidence" value="ECO:0007669"/>
    <property type="project" value="UniProtKB-UniRule"/>
</dbReference>
<reference evidence="10" key="1">
    <citation type="submission" date="2016-11" db="EMBL/GenBank/DDBJ databases">
        <authorList>
            <person name="Varghese N."/>
            <person name="Submissions S."/>
        </authorList>
    </citation>
    <scope>NUCLEOTIDE SEQUENCE [LARGE SCALE GENOMIC DNA]</scope>
    <source>
        <strain evidence="10">DSM 100566</strain>
    </source>
</reference>
<protein>
    <recommendedName>
        <fullName evidence="7">Protein-methionine-sulfoxide reductase heme-binding subunit MsrQ</fullName>
    </recommendedName>
    <alternativeName>
        <fullName evidence="7">Flavocytochrome MsrQ</fullName>
    </alternativeName>
</protein>
<evidence type="ECO:0000256" key="4">
    <source>
        <dbReference type="ARBA" id="ARBA00022989"/>
    </source>
</evidence>
<proteinExistence type="inferred from homology"/>
<evidence type="ECO:0000256" key="3">
    <source>
        <dbReference type="ARBA" id="ARBA00022692"/>
    </source>
</evidence>
<dbReference type="STRING" id="1486859.SAMN05444273_108154"/>
<evidence type="ECO:0000256" key="5">
    <source>
        <dbReference type="ARBA" id="ARBA00023004"/>
    </source>
</evidence>
<dbReference type="InterPro" id="IPR013130">
    <property type="entry name" value="Fe3_Rdtase_TM_dom"/>
</dbReference>
<evidence type="ECO:0000259" key="8">
    <source>
        <dbReference type="Pfam" id="PF01794"/>
    </source>
</evidence>
<accession>A0A1M5D9E4</accession>
<keyword evidence="7" id="KW-1003">Cell membrane</keyword>
<dbReference type="GO" id="GO:0016679">
    <property type="term" value="F:oxidoreductase activity, acting on diphenols and related substances as donors"/>
    <property type="evidence" value="ECO:0007669"/>
    <property type="project" value="TreeGrafter"/>
</dbReference>
<comment type="caution">
    <text evidence="7">Lacks conserved residue(s) required for the propagation of feature annotation.</text>
</comment>
<evidence type="ECO:0000256" key="6">
    <source>
        <dbReference type="ARBA" id="ARBA00023136"/>
    </source>
</evidence>
<keyword evidence="10" id="KW-1185">Reference proteome</keyword>
<sequence>MSHALTSAERINAVLRPVPTWLVYLLGALPGLYIVAGIALTLSGTFDLFGNSLGVDPARTIEHWLGELALQFFIATMLISVLRDRFRLKLIKFRRPLGLLTFFYVCLHLSVWLGLDIQFRWTEAWADILKRPFITIGMLGFLMLVPLAVTSNNAMIRRMGPVAWQRLHKLAYPAILLGGLHYVMVQKVWETEPLVYLGVIAGLLALRGKRLMP</sequence>
<comment type="subcellular location">
    <subcellularLocation>
        <location evidence="7">Cell membrane</location>
        <topology evidence="7">Multi-pass membrane protein</topology>
    </subcellularLocation>
    <subcellularLocation>
        <location evidence="1">Membrane</location>
        <topology evidence="1">Multi-pass membrane protein</topology>
    </subcellularLocation>
</comment>
<comment type="subunit">
    <text evidence="7">Heterodimer of a catalytic subunit (MsrP) and a heme-binding subunit (MsrQ).</text>
</comment>
<evidence type="ECO:0000256" key="1">
    <source>
        <dbReference type="ARBA" id="ARBA00004141"/>
    </source>
</evidence>
<dbReference type="GO" id="GO:0030091">
    <property type="term" value="P:protein repair"/>
    <property type="evidence" value="ECO:0007669"/>
    <property type="project" value="UniProtKB-UniRule"/>
</dbReference>
<keyword evidence="6 7" id="KW-0472">Membrane</keyword>
<evidence type="ECO:0000256" key="7">
    <source>
        <dbReference type="HAMAP-Rule" id="MF_01207"/>
    </source>
</evidence>
<comment type="cofactor">
    <cofactor evidence="7">
        <name>FMN</name>
        <dbReference type="ChEBI" id="CHEBI:58210"/>
    </cofactor>
    <text evidence="7">Binds 1 FMN per subunit.</text>
</comment>
<dbReference type="NCBIfam" id="NF003833">
    <property type="entry name" value="PRK05419.1-5"/>
    <property type="match status" value="1"/>
</dbReference>
<keyword evidence="4 7" id="KW-1133">Transmembrane helix</keyword>
<keyword evidence="7" id="KW-0288">FMN</keyword>
<dbReference type="RefSeq" id="WP_073145822.1">
    <property type="nucleotide sequence ID" value="NZ_FQUV01000008.1"/>
</dbReference>
<dbReference type="GO" id="GO:0010181">
    <property type="term" value="F:FMN binding"/>
    <property type="evidence" value="ECO:0007669"/>
    <property type="project" value="UniProtKB-UniRule"/>
</dbReference>
<evidence type="ECO:0000313" key="9">
    <source>
        <dbReference type="EMBL" id="SHF63669.1"/>
    </source>
</evidence>
<dbReference type="Pfam" id="PF01794">
    <property type="entry name" value="Ferric_reduct"/>
    <property type="match status" value="1"/>
</dbReference>
<keyword evidence="2 7" id="KW-0813">Transport</keyword>
<feature type="transmembrane region" description="Helical" evidence="7">
    <location>
        <begin position="133"/>
        <end position="149"/>
    </location>
</feature>